<gene>
    <name evidence="1" type="ORF">MRATA1EN22A_LOCUS2187</name>
</gene>
<organism evidence="1 2">
    <name type="scientific">Rangifer tarandus platyrhynchus</name>
    <name type="common">Svalbard reindeer</name>
    <dbReference type="NCBI Taxonomy" id="3082113"/>
    <lineage>
        <taxon>Eukaryota</taxon>
        <taxon>Metazoa</taxon>
        <taxon>Chordata</taxon>
        <taxon>Craniata</taxon>
        <taxon>Vertebrata</taxon>
        <taxon>Euteleostomi</taxon>
        <taxon>Mammalia</taxon>
        <taxon>Eutheria</taxon>
        <taxon>Laurasiatheria</taxon>
        <taxon>Artiodactyla</taxon>
        <taxon>Ruminantia</taxon>
        <taxon>Pecora</taxon>
        <taxon>Cervidae</taxon>
        <taxon>Odocoileinae</taxon>
        <taxon>Rangifer</taxon>
    </lineage>
</organism>
<dbReference type="EMBL" id="OX596094">
    <property type="protein sequence ID" value="CAM9414348.1"/>
    <property type="molecule type" value="Genomic_DNA"/>
</dbReference>
<accession>A0AC59Y605</accession>
<evidence type="ECO:0000313" key="2">
    <source>
        <dbReference type="Proteomes" id="UP001162501"/>
    </source>
</evidence>
<protein>
    <submittedName>
        <fullName evidence="1">Uncharacterized protein</fullName>
    </submittedName>
</protein>
<evidence type="ECO:0000313" key="1">
    <source>
        <dbReference type="EMBL" id="CAM9414348.1"/>
    </source>
</evidence>
<proteinExistence type="predicted"/>
<reference evidence="1" key="1">
    <citation type="submission" date="2023-05" db="EMBL/GenBank/DDBJ databases">
        <authorList>
            <consortium name="ELIXIR-Norway"/>
        </authorList>
    </citation>
    <scope>NUCLEOTIDE SEQUENCE</scope>
</reference>
<dbReference type="Proteomes" id="UP001162501">
    <property type="component" value="Chromosome 10"/>
</dbReference>
<name>A0AC59Y605_RANTA</name>
<reference evidence="1" key="2">
    <citation type="submission" date="2025-03" db="EMBL/GenBank/DDBJ databases">
        <authorList>
            <consortium name="ELIXIR-Norway"/>
            <consortium name="Elixir Norway"/>
        </authorList>
    </citation>
    <scope>NUCLEOTIDE SEQUENCE</scope>
</reference>
<sequence>MTDNWYRTSFEIMKMLGNYILVTVVQLCAIAESYAFSKGKFCDVSYLNFYSKRLYIDFKKSFKIILLFVFWLCWVFVAAHRLLLVVVSRGCSSLQCMGFSLQWLLVEEHGP</sequence>